<evidence type="ECO:0000256" key="6">
    <source>
        <dbReference type="ARBA" id="ARBA00023180"/>
    </source>
</evidence>
<dbReference type="PANTHER" id="PTHR11005">
    <property type="entry name" value="LYSOSOMAL ACID LIPASE-RELATED"/>
    <property type="match status" value="1"/>
</dbReference>
<keyword evidence="2 7" id="KW-0732">Signal</keyword>
<dbReference type="GO" id="GO:0016042">
    <property type="term" value="P:lipid catabolic process"/>
    <property type="evidence" value="ECO:0007669"/>
    <property type="project" value="UniProtKB-KW"/>
</dbReference>
<dbReference type="Pfam" id="PF04083">
    <property type="entry name" value="Abhydro_lipase"/>
    <property type="match status" value="1"/>
</dbReference>
<evidence type="ECO:0000313" key="9">
    <source>
        <dbReference type="EMBL" id="CAG9795477.1"/>
    </source>
</evidence>
<dbReference type="GO" id="GO:0016787">
    <property type="term" value="F:hydrolase activity"/>
    <property type="evidence" value="ECO:0007669"/>
    <property type="project" value="UniProtKB-KW"/>
</dbReference>
<keyword evidence="4" id="KW-0442">Lipid degradation</keyword>
<evidence type="ECO:0000259" key="8">
    <source>
        <dbReference type="Pfam" id="PF04083"/>
    </source>
</evidence>
<dbReference type="AlphaFoldDB" id="A0A9N9RF57"/>
<dbReference type="OrthoDB" id="9974421at2759"/>
<keyword evidence="10" id="KW-1185">Reference proteome</keyword>
<feature type="signal peptide" evidence="7">
    <location>
        <begin position="1"/>
        <end position="18"/>
    </location>
</feature>
<protein>
    <recommendedName>
        <fullName evidence="8">Partial AB-hydrolase lipase domain-containing protein</fullName>
    </recommendedName>
</protein>
<dbReference type="InterPro" id="IPR006693">
    <property type="entry name" value="AB_hydrolase_lipase"/>
</dbReference>
<organism evidence="9 10">
    <name type="scientific">Diatraea saccharalis</name>
    <name type="common">sugarcane borer</name>
    <dbReference type="NCBI Taxonomy" id="40085"/>
    <lineage>
        <taxon>Eukaryota</taxon>
        <taxon>Metazoa</taxon>
        <taxon>Ecdysozoa</taxon>
        <taxon>Arthropoda</taxon>
        <taxon>Hexapoda</taxon>
        <taxon>Insecta</taxon>
        <taxon>Pterygota</taxon>
        <taxon>Neoptera</taxon>
        <taxon>Endopterygota</taxon>
        <taxon>Lepidoptera</taxon>
        <taxon>Glossata</taxon>
        <taxon>Ditrysia</taxon>
        <taxon>Pyraloidea</taxon>
        <taxon>Crambidae</taxon>
        <taxon>Crambinae</taxon>
        <taxon>Diatraea</taxon>
    </lineage>
</organism>
<keyword evidence="6" id="KW-0325">Glycoprotein</keyword>
<reference evidence="9" key="2">
    <citation type="submission" date="2022-10" db="EMBL/GenBank/DDBJ databases">
        <authorList>
            <consortium name="ENA_rothamsted_submissions"/>
            <consortium name="culmorum"/>
            <person name="King R."/>
        </authorList>
    </citation>
    <scope>NUCLEOTIDE SEQUENCE</scope>
</reference>
<evidence type="ECO:0000256" key="3">
    <source>
        <dbReference type="ARBA" id="ARBA00022801"/>
    </source>
</evidence>
<dbReference type="EMBL" id="OU893339">
    <property type="protein sequence ID" value="CAG9795477.1"/>
    <property type="molecule type" value="Genomic_DNA"/>
</dbReference>
<dbReference type="InterPro" id="IPR029058">
    <property type="entry name" value="AB_hydrolase_fold"/>
</dbReference>
<name>A0A9N9RF57_9NEOP</name>
<accession>A0A9N9RF57</accession>
<dbReference type="Proteomes" id="UP001153714">
    <property type="component" value="Chromosome 8"/>
</dbReference>
<comment type="similarity">
    <text evidence="1">Belongs to the AB hydrolase superfamily. Lipase family.</text>
</comment>
<evidence type="ECO:0000256" key="5">
    <source>
        <dbReference type="ARBA" id="ARBA00023098"/>
    </source>
</evidence>
<reference evidence="9" key="1">
    <citation type="submission" date="2021-12" db="EMBL/GenBank/DDBJ databases">
        <authorList>
            <person name="King R."/>
        </authorList>
    </citation>
    <scope>NUCLEOTIDE SEQUENCE</scope>
</reference>
<evidence type="ECO:0000256" key="2">
    <source>
        <dbReference type="ARBA" id="ARBA00022729"/>
    </source>
</evidence>
<keyword evidence="5" id="KW-0443">Lipid metabolism</keyword>
<feature type="chain" id="PRO_5040388316" description="Partial AB-hydrolase lipase domain-containing protein" evidence="7">
    <location>
        <begin position="19"/>
        <end position="662"/>
    </location>
</feature>
<sequence length="662" mass="77645">MKAICVLLCIALARDSAGNIFQQRRNKPEIRRYLSHSNENVDQYENEPVYQQNQYKNNQFREWSAEEHLAKQRKYDYPQYHQRNYKQPQSRFSEQAEHQYKQQKAIEHQYPYQEPVEYQYRFQEPVEHQYRFQEPVVHMYRYQKPAQQKYHKNNYHNTKTSHIYQPEDDNDSKYEQEISRYADAVSESKEIEDVVQRLNLPNADQHALPKFADMEAVSNVFTSNKNEESMYGDAVVWRGIQVAANPENHISEKDIQKFYIEAQKATKHIDRDTKTTFHRNVNVAINTENEDTHLNATQLLKKYQYPVEEHTIKTEDGYLLTLFRIPPKQVTNEDKQRPVVFLMHGLLSCADDWLLMGPHESLAYQLSDAGYDVWLGNARSSRYAHHVSKHRMNPDFWQFSNDEIALYDLPAMIDYVLQTSNQQKMVYIGHSLGTTAFFSLAAARPVYNNKIVVMYALAPMTYMSNVRSPLMRMIAPTSELYDSLNQQLGRGEFKPSKEVVRTLGGEMCQKEIECRHLCSNVYPVMTGVNVEHLNTSIIPLILSHLPAGASTRQIKQYGQSVASHDFRMYDFGAELNKKVYGETQPPKYDMTAVTAPVALYYSEDDWLSHPKDVQRLKEDLPNVTEEYKIPQEYFTHMDFQFSNQAHDVYVKLIESIQKNYPY</sequence>
<evidence type="ECO:0000256" key="7">
    <source>
        <dbReference type="SAM" id="SignalP"/>
    </source>
</evidence>
<proteinExistence type="inferred from homology"/>
<evidence type="ECO:0000256" key="1">
    <source>
        <dbReference type="ARBA" id="ARBA00010701"/>
    </source>
</evidence>
<gene>
    <name evidence="9" type="ORF">DIATSA_LOCUS12740</name>
</gene>
<dbReference type="SUPFAM" id="SSF53474">
    <property type="entry name" value="alpha/beta-Hydrolases"/>
    <property type="match status" value="1"/>
</dbReference>
<feature type="domain" description="Partial AB-hydrolase lipase" evidence="8">
    <location>
        <begin position="297"/>
        <end position="356"/>
    </location>
</feature>
<dbReference type="FunFam" id="3.40.50.1820:FF:000021">
    <property type="entry name" value="Lipase"/>
    <property type="match status" value="1"/>
</dbReference>
<keyword evidence="3" id="KW-0378">Hydrolase</keyword>
<evidence type="ECO:0000256" key="4">
    <source>
        <dbReference type="ARBA" id="ARBA00022963"/>
    </source>
</evidence>
<dbReference type="Gene3D" id="3.40.50.1820">
    <property type="entry name" value="alpha/beta hydrolase"/>
    <property type="match status" value="1"/>
</dbReference>
<evidence type="ECO:0000313" key="10">
    <source>
        <dbReference type="Proteomes" id="UP001153714"/>
    </source>
</evidence>